<feature type="transmembrane region" description="Helical" evidence="2">
    <location>
        <begin position="7"/>
        <end position="25"/>
    </location>
</feature>
<keyword evidence="5" id="KW-1185">Reference proteome</keyword>
<feature type="region of interest" description="Disordered" evidence="1">
    <location>
        <begin position="66"/>
        <end position="105"/>
    </location>
</feature>
<name>A0A347VJL0_9HELI</name>
<dbReference type="CDD" id="cd10936">
    <property type="entry name" value="CE4_DAC2"/>
    <property type="match status" value="1"/>
</dbReference>
<organism evidence="4 5">
    <name type="scientific">Helicobacter saguini</name>
    <dbReference type="NCBI Taxonomy" id="1548018"/>
    <lineage>
        <taxon>Bacteria</taxon>
        <taxon>Pseudomonadati</taxon>
        <taxon>Campylobacterota</taxon>
        <taxon>Epsilonproteobacteria</taxon>
        <taxon>Campylobacterales</taxon>
        <taxon>Helicobacteraceae</taxon>
        <taxon>Helicobacter</taxon>
    </lineage>
</organism>
<accession>A0A347VJL0</accession>
<dbReference type="Pfam" id="PF04748">
    <property type="entry name" value="Polysacc_deac_2"/>
    <property type="match status" value="1"/>
</dbReference>
<sequence length="351" mass="40198">MQDLRKILILCLFGLCGFIAVFLFFNENNEPKDALSELDLRELAKQNEQIINLDSKEFSENVGIDIESKNTEHKNTESKTPESSTQNIESTKKDSKKTIESKTKDSKITHQKPYVIIIIDDLANPKDIKKFHDLDLKLNLSLFPKYSFSKDNPKIAKTLPFFMIHLPLEAQNFSQKGVKVINVGDSESEINDFISEIKRDFPTLKYLNNHTGSKFSASVNDMKRLLKVLDSHKITFVDSVTTAKSAAATLFKERAKEPYLHRNVFLDNENNEKYIAQQLESALKFAQKNGYVIAIGHPKSQTYNVLKANANRLKTQYTTLYIYELDALLRTHHNDGTTPLKLIESKPNFKY</sequence>
<protein>
    <submittedName>
        <fullName evidence="4">Divergent polysaccharide deacetylase family protein</fullName>
    </submittedName>
</protein>
<dbReference type="PANTHER" id="PTHR30105:SF2">
    <property type="entry name" value="DIVERGENT POLYSACCHARIDE DEACETYLASE SUPERFAMILY"/>
    <property type="match status" value="1"/>
</dbReference>
<evidence type="ECO:0000313" key="4">
    <source>
        <dbReference type="EMBL" id="TLD95913.1"/>
    </source>
</evidence>
<comment type="caution">
    <text evidence="4">The sequence shown here is derived from an EMBL/GenBank/DDBJ whole genome shotgun (WGS) entry which is preliminary data.</text>
</comment>
<reference evidence="4" key="3">
    <citation type="submission" date="2018-04" db="EMBL/GenBank/DDBJ databases">
        <authorList>
            <person name="Sheh A."/>
            <person name="Shen Z."/>
            <person name="Mannion A.J."/>
            <person name="Fox J.G."/>
        </authorList>
    </citation>
    <scope>NUCLEOTIDE SEQUENCE</scope>
    <source>
        <strain evidence="4">MIT 97-6194</strain>
    </source>
</reference>
<keyword evidence="2" id="KW-0472">Membrane</keyword>
<reference evidence="3 6" key="4">
    <citation type="submission" date="2019-12" db="EMBL/GenBank/DDBJ databases">
        <title>Multi-Generational Helicobacter saguini Isolates.</title>
        <authorList>
            <person name="Mannion A."/>
            <person name="Shen Z."/>
            <person name="Fox J.G."/>
        </authorList>
    </citation>
    <scope>NUCLEOTIDE SEQUENCE [LARGE SCALE GENOMIC DNA]</scope>
    <source>
        <strain evidence="3">16-048</strain>
        <strain evidence="6">16-048 (F4)</strain>
    </source>
</reference>
<feature type="compositionally biased region" description="Basic and acidic residues" evidence="1">
    <location>
        <begin position="90"/>
        <end position="105"/>
    </location>
</feature>
<evidence type="ECO:0000313" key="5">
    <source>
        <dbReference type="Proteomes" id="UP000029714"/>
    </source>
</evidence>
<dbReference type="EMBL" id="QBIU01000001">
    <property type="protein sequence ID" value="MWV68546.1"/>
    <property type="molecule type" value="Genomic_DNA"/>
</dbReference>
<dbReference type="EMBL" id="JRMP02000001">
    <property type="protein sequence ID" value="TLD95913.1"/>
    <property type="molecule type" value="Genomic_DNA"/>
</dbReference>
<reference evidence="4 5" key="1">
    <citation type="journal article" date="2014" name="Genome Announc.">
        <title>Draft genome sequences of eight enterohepatic helicobacter species isolated from both laboratory and wild rodents.</title>
        <authorList>
            <person name="Sheh A."/>
            <person name="Shen Z."/>
            <person name="Fox J.G."/>
        </authorList>
    </citation>
    <scope>NUCLEOTIDE SEQUENCE [LARGE SCALE GENOMIC DNA]</scope>
    <source>
        <strain evidence="4 5">MIT 97-6194</strain>
    </source>
</reference>
<dbReference type="GO" id="GO:0005975">
    <property type="term" value="P:carbohydrate metabolic process"/>
    <property type="evidence" value="ECO:0007669"/>
    <property type="project" value="InterPro"/>
</dbReference>
<reference evidence="4 5" key="2">
    <citation type="journal article" date="2016" name="Infect. Immun.">
        <title>Helicobacter saguini, a Novel Helicobacter Isolated from Cotton-Top Tamarins with Ulcerative Colitis, Has Proinflammatory Properties and Induces Typhlocolitis and Dysplasia in Gnotobiotic IL-10-/- Mice.</title>
        <authorList>
            <person name="Shen Z."/>
            <person name="Mannion A."/>
            <person name="Whary M.T."/>
            <person name="Muthupalani S."/>
            <person name="Sheh A."/>
            <person name="Feng Y."/>
            <person name="Gong G."/>
            <person name="Vandamme P."/>
            <person name="Holcombe H.R."/>
            <person name="Paster B.J."/>
            <person name="Fox J.G."/>
        </authorList>
    </citation>
    <scope>NUCLEOTIDE SEQUENCE [LARGE SCALE GENOMIC DNA]</scope>
    <source>
        <strain evidence="4 5">MIT 97-6194</strain>
    </source>
</reference>
<keyword evidence="2" id="KW-0812">Transmembrane</keyword>
<dbReference type="Proteomes" id="UP000477070">
    <property type="component" value="Unassembled WGS sequence"/>
</dbReference>
<evidence type="ECO:0000313" key="3">
    <source>
        <dbReference type="EMBL" id="MWV68546.1"/>
    </source>
</evidence>
<dbReference type="OrthoDB" id="9784811at2"/>
<evidence type="ECO:0000256" key="2">
    <source>
        <dbReference type="SAM" id="Phobius"/>
    </source>
</evidence>
<dbReference type="AlphaFoldDB" id="A0A347VJL0"/>
<dbReference type="InterPro" id="IPR011330">
    <property type="entry name" value="Glyco_hydro/deAcase_b/a-brl"/>
</dbReference>
<dbReference type="SUPFAM" id="SSF88713">
    <property type="entry name" value="Glycoside hydrolase/deacetylase"/>
    <property type="match status" value="1"/>
</dbReference>
<proteinExistence type="predicted"/>
<evidence type="ECO:0000313" key="6">
    <source>
        <dbReference type="Proteomes" id="UP000477070"/>
    </source>
</evidence>
<dbReference type="Gene3D" id="3.20.20.370">
    <property type="entry name" value="Glycoside hydrolase/deacetylase"/>
    <property type="match status" value="1"/>
</dbReference>
<dbReference type="Proteomes" id="UP000029714">
    <property type="component" value="Unassembled WGS sequence"/>
</dbReference>
<dbReference type="PANTHER" id="PTHR30105">
    <property type="entry name" value="UNCHARACTERIZED YIBQ-RELATED"/>
    <property type="match status" value="1"/>
</dbReference>
<dbReference type="InterPro" id="IPR006837">
    <property type="entry name" value="Divergent_DAC"/>
</dbReference>
<feature type="compositionally biased region" description="Basic and acidic residues" evidence="1">
    <location>
        <begin position="66"/>
        <end position="80"/>
    </location>
</feature>
<dbReference type="RefSeq" id="WP_052062362.1">
    <property type="nucleotide sequence ID" value="NZ_JRMP02000001.1"/>
</dbReference>
<evidence type="ECO:0000256" key="1">
    <source>
        <dbReference type="SAM" id="MobiDB-lite"/>
    </source>
</evidence>
<keyword evidence="2" id="KW-1133">Transmembrane helix</keyword>
<gene>
    <name evidence="3" type="ORF">DCO61_00480</name>
    <name evidence="4" type="ORF">LS64_000685</name>
</gene>